<protein>
    <submittedName>
        <fullName evidence="3">Alpha/beta-hydrolase</fullName>
    </submittedName>
</protein>
<evidence type="ECO:0000313" key="3">
    <source>
        <dbReference type="EMBL" id="KZP01274.1"/>
    </source>
</evidence>
<dbReference type="PANTHER" id="PTHR48081:SF3">
    <property type="entry name" value="ALPHA_BETA HYDROLASE FOLD-3 DOMAIN-CONTAINING PROTEIN"/>
    <property type="match status" value="1"/>
</dbReference>
<evidence type="ECO:0000256" key="1">
    <source>
        <dbReference type="ARBA" id="ARBA00022801"/>
    </source>
</evidence>
<dbReference type="EMBL" id="KV417267">
    <property type="protein sequence ID" value="KZP01274.1"/>
    <property type="molecule type" value="Genomic_DNA"/>
</dbReference>
<dbReference type="Proteomes" id="UP000076738">
    <property type="component" value="Unassembled WGS sequence"/>
</dbReference>
<dbReference type="PANTHER" id="PTHR48081">
    <property type="entry name" value="AB HYDROLASE SUPERFAMILY PROTEIN C4A8.06C"/>
    <property type="match status" value="1"/>
</dbReference>
<proteinExistence type="predicted"/>
<sequence length="257" mass="27581">MELPHPLPTHGHPADPDPTKGVRAAFAALLPTSFSPGVGTESIDIGGIRTLVVRPPDGVDVKRGVVIYVIHPGGFILGAPEPEAPLLSTLAEAGYGCISPDYRLAPEHPYPAAHNDIYNVWEWLISPEGGQSVLGLDISKIIVLGTSAGSALATYLTFRLADEDASILPRLIILDSPHVDSHIRPFPSMSPNWKPAMEGYMWWAAVGCTNSNRYLFGEGSSAAKDEGGPEGVFVNEYPLSKFQELASKLPPFYLLVC</sequence>
<dbReference type="InterPro" id="IPR029058">
    <property type="entry name" value="AB_hydrolase_fold"/>
</dbReference>
<dbReference type="SUPFAM" id="SSF53474">
    <property type="entry name" value="alpha/beta-Hydrolases"/>
    <property type="match status" value="1"/>
</dbReference>
<dbReference type="OrthoDB" id="408631at2759"/>
<keyword evidence="1 3" id="KW-0378">Hydrolase</keyword>
<dbReference type="Gene3D" id="3.40.50.1820">
    <property type="entry name" value="alpha/beta hydrolase"/>
    <property type="match status" value="1"/>
</dbReference>
<feature type="domain" description="Alpha/beta hydrolase fold-3" evidence="2">
    <location>
        <begin position="69"/>
        <end position="195"/>
    </location>
</feature>
<organism evidence="3 4">
    <name type="scientific">Calocera viscosa (strain TUFC12733)</name>
    <dbReference type="NCBI Taxonomy" id="1330018"/>
    <lineage>
        <taxon>Eukaryota</taxon>
        <taxon>Fungi</taxon>
        <taxon>Dikarya</taxon>
        <taxon>Basidiomycota</taxon>
        <taxon>Agaricomycotina</taxon>
        <taxon>Dacrymycetes</taxon>
        <taxon>Dacrymycetales</taxon>
        <taxon>Dacrymycetaceae</taxon>
        <taxon>Calocera</taxon>
    </lineage>
</organism>
<keyword evidence="4" id="KW-1185">Reference proteome</keyword>
<reference evidence="3 4" key="1">
    <citation type="journal article" date="2016" name="Mol. Biol. Evol.">
        <title>Comparative Genomics of Early-Diverging Mushroom-Forming Fungi Provides Insights into the Origins of Lignocellulose Decay Capabilities.</title>
        <authorList>
            <person name="Nagy L.G."/>
            <person name="Riley R."/>
            <person name="Tritt A."/>
            <person name="Adam C."/>
            <person name="Daum C."/>
            <person name="Floudas D."/>
            <person name="Sun H."/>
            <person name="Yadav J.S."/>
            <person name="Pangilinan J."/>
            <person name="Larsson K.H."/>
            <person name="Matsuura K."/>
            <person name="Barry K."/>
            <person name="Labutti K."/>
            <person name="Kuo R."/>
            <person name="Ohm R.A."/>
            <person name="Bhattacharya S.S."/>
            <person name="Shirouzu T."/>
            <person name="Yoshinaga Y."/>
            <person name="Martin F.M."/>
            <person name="Grigoriev I.V."/>
            <person name="Hibbett D.S."/>
        </authorList>
    </citation>
    <scope>NUCLEOTIDE SEQUENCE [LARGE SCALE GENOMIC DNA]</scope>
    <source>
        <strain evidence="3 4">TUFC12733</strain>
    </source>
</reference>
<evidence type="ECO:0000259" key="2">
    <source>
        <dbReference type="Pfam" id="PF07859"/>
    </source>
</evidence>
<evidence type="ECO:0000313" key="4">
    <source>
        <dbReference type="Proteomes" id="UP000076738"/>
    </source>
</evidence>
<accession>A0A167RTR7</accession>
<dbReference type="InterPro" id="IPR013094">
    <property type="entry name" value="AB_hydrolase_3"/>
</dbReference>
<gene>
    <name evidence="3" type="ORF">CALVIDRAFT_532891</name>
</gene>
<dbReference type="InterPro" id="IPR050300">
    <property type="entry name" value="GDXG_lipolytic_enzyme"/>
</dbReference>
<dbReference type="Pfam" id="PF07859">
    <property type="entry name" value="Abhydrolase_3"/>
    <property type="match status" value="1"/>
</dbReference>
<dbReference type="GO" id="GO:0016787">
    <property type="term" value="F:hydrolase activity"/>
    <property type="evidence" value="ECO:0007669"/>
    <property type="project" value="UniProtKB-KW"/>
</dbReference>
<dbReference type="STRING" id="1330018.A0A167RTR7"/>
<name>A0A167RTR7_CALVF</name>
<dbReference type="AlphaFoldDB" id="A0A167RTR7"/>